<feature type="region of interest" description="Disordered" evidence="1">
    <location>
        <begin position="189"/>
        <end position="234"/>
    </location>
</feature>
<evidence type="ECO:0000313" key="3">
    <source>
        <dbReference type="EMBL" id="PAA70181.1"/>
    </source>
</evidence>
<feature type="compositionally biased region" description="Low complexity" evidence="1">
    <location>
        <begin position="271"/>
        <end position="300"/>
    </location>
</feature>
<feature type="compositionally biased region" description="Low complexity" evidence="1">
    <location>
        <begin position="85"/>
        <end position="102"/>
    </location>
</feature>
<feature type="compositionally biased region" description="Polar residues" evidence="1">
    <location>
        <begin position="75"/>
        <end position="84"/>
    </location>
</feature>
<feature type="non-terminal residue" evidence="3">
    <location>
        <position position="1"/>
    </location>
</feature>
<reference evidence="3 4" key="1">
    <citation type="submission" date="2017-06" db="EMBL/GenBank/DDBJ databases">
        <title>A platform for efficient transgenesis in Macrostomum lignano, a flatworm model organism for stem cell research.</title>
        <authorList>
            <person name="Berezikov E."/>
        </authorList>
    </citation>
    <scope>NUCLEOTIDE SEQUENCE [LARGE SCALE GENOMIC DNA]</scope>
    <source>
        <strain evidence="3">DV1</strain>
        <tissue evidence="3">Whole organism</tissue>
    </source>
</reference>
<gene>
    <name evidence="3" type="ORF">BOX15_Mlig008987g1</name>
</gene>
<feature type="compositionally biased region" description="Basic residues" evidence="1">
    <location>
        <begin position="307"/>
        <end position="324"/>
    </location>
</feature>
<feature type="chain" id="PRO_5013080077" evidence="2">
    <location>
        <begin position="29"/>
        <end position="511"/>
    </location>
</feature>
<feature type="compositionally biased region" description="Low complexity" evidence="1">
    <location>
        <begin position="394"/>
        <end position="424"/>
    </location>
</feature>
<feature type="compositionally biased region" description="Low complexity" evidence="1">
    <location>
        <begin position="493"/>
        <end position="511"/>
    </location>
</feature>
<feature type="compositionally biased region" description="Low complexity" evidence="1">
    <location>
        <begin position="51"/>
        <end position="63"/>
    </location>
</feature>
<dbReference type="AlphaFoldDB" id="A0A267F8S7"/>
<protein>
    <submittedName>
        <fullName evidence="3">Uncharacterized protein</fullName>
    </submittedName>
</protein>
<feature type="compositionally biased region" description="Basic and acidic residues" evidence="1">
    <location>
        <begin position="445"/>
        <end position="457"/>
    </location>
</feature>
<organism evidence="3 4">
    <name type="scientific">Macrostomum lignano</name>
    <dbReference type="NCBI Taxonomy" id="282301"/>
    <lineage>
        <taxon>Eukaryota</taxon>
        <taxon>Metazoa</taxon>
        <taxon>Spiralia</taxon>
        <taxon>Lophotrochozoa</taxon>
        <taxon>Platyhelminthes</taxon>
        <taxon>Rhabditophora</taxon>
        <taxon>Macrostomorpha</taxon>
        <taxon>Macrostomida</taxon>
        <taxon>Macrostomidae</taxon>
        <taxon>Macrostomum</taxon>
    </lineage>
</organism>
<feature type="region of interest" description="Disordered" evidence="1">
    <location>
        <begin position="25"/>
        <end position="127"/>
    </location>
</feature>
<feature type="compositionally biased region" description="Pro residues" evidence="1">
    <location>
        <begin position="342"/>
        <end position="352"/>
    </location>
</feature>
<feature type="compositionally biased region" description="Low complexity" evidence="1">
    <location>
        <begin position="212"/>
        <end position="234"/>
    </location>
</feature>
<evidence type="ECO:0000256" key="2">
    <source>
        <dbReference type="SAM" id="SignalP"/>
    </source>
</evidence>
<feature type="region of interest" description="Disordered" evidence="1">
    <location>
        <begin position="249"/>
        <end position="511"/>
    </location>
</feature>
<feature type="compositionally biased region" description="Polar residues" evidence="1">
    <location>
        <begin position="378"/>
        <end position="393"/>
    </location>
</feature>
<evidence type="ECO:0000256" key="1">
    <source>
        <dbReference type="SAM" id="MobiDB-lite"/>
    </source>
</evidence>
<comment type="caution">
    <text evidence="3">The sequence shown here is derived from an EMBL/GenBank/DDBJ whole genome shotgun (WGS) entry which is preliminary data.</text>
</comment>
<name>A0A267F8S7_9PLAT</name>
<feature type="compositionally biased region" description="Gly residues" evidence="1">
    <location>
        <begin position="433"/>
        <end position="442"/>
    </location>
</feature>
<dbReference type="EMBL" id="NIVC01001259">
    <property type="protein sequence ID" value="PAA70181.1"/>
    <property type="molecule type" value="Genomic_DNA"/>
</dbReference>
<evidence type="ECO:0000313" key="4">
    <source>
        <dbReference type="Proteomes" id="UP000215902"/>
    </source>
</evidence>
<accession>A0A267F8S7</accession>
<feature type="signal peptide" evidence="2">
    <location>
        <begin position="1"/>
        <end position="28"/>
    </location>
</feature>
<feature type="compositionally biased region" description="Polar residues" evidence="1">
    <location>
        <begin position="249"/>
        <end position="258"/>
    </location>
</feature>
<feature type="compositionally biased region" description="Polar residues" evidence="1">
    <location>
        <begin position="38"/>
        <end position="47"/>
    </location>
</feature>
<dbReference type="Proteomes" id="UP000215902">
    <property type="component" value="Unassembled WGS sequence"/>
</dbReference>
<keyword evidence="4" id="KW-1185">Reference proteome</keyword>
<proteinExistence type="predicted"/>
<feature type="compositionally biased region" description="Low complexity" evidence="1">
    <location>
        <begin position="353"/>
        <end position="377"/>
    </location>
</feature>
<keyword evidence="2" id="KW-0732">Signal</keyword>
<sequence>GEALGPRGAKAKFCTILLILNSLRPSTAAEGRQKKKSTQPIYLSSAPSLMAAAGRATASGRSSIDSRSFPKFQPMPSNANNRGWQRQQQSTQQQAPPTQAGGQHCGRSHSVKQQNLCPGQQDDDSDARQVCCSAHPNVAGCCSARPPALPLGAAGYSACQRPYKPPPPLGGNCGRAVPLASLTRIYRPEDEQPSAEEGAGGPDWETDGGEGQTATATATATTGVRTDDAATAGTGAADEGADLVATHSCPVSSVSPESRQGCCRRPPGQTPPLSQLQVLIQQPPQPQLEAAPANANQTDAAKPDNARRHRRRRLFFPSLSRRKKQTADGGSGGGQRRRSTTEPPPTQPPPSEPQLTQPVQELQQPRVQQQQQRQRQQSISMRTAPLSSSRPWWQQQQHNQYQQRHSKQSQQPLFLQSLSSPAPLGDSTIYACGSGGGGGGGASRRTPDFEPETERSPPRLHPCQRHRVQQQQQQQQQLTNRGPFSGLVRSRDSFSAQHYYSSRSSSASDLY</sequence>